<dbReference type="SUPFAM" id="SSF103473">
    <property type="entry name" value="MFS general substrate transporter"/>
    <property type="match status" value="1"/>
</dbReference>
<dbReference type="Gene3D" id="1.20.1250.20">
    <property type="entry name" value="MFS general substrate transporter like domains"/>
    <property type="match status" value="1"/>
</dbReference>
<dbReference type="Pfam" id="PF07690">
    <property type="entry name" value="MFS_1"/>
    <property type="match status" value="1"/>
</dbReference>
<keyword evidence="4" id="KW-1185">Reference proteome</keyword>
<feature type="transmembrane region" description="Helical" evidence="1">
    <location>
        <begin position="251"/>
        <end position="272"/>
    </location>
</feature>
<feature type="transmembrane region" description="Helical" evidence="1">
    <location>
        <begin position="138"/>
        <end position="156"/>
    </location>
</feature>
<organism evidence="3 4">
    <name type="scientific">Thermococcus gorgonarius</name>
    <dbReference type="NCBI Taxonomy" id="71997"/>
    <lineage>
        <taxon>Archaea</taxon>
        <taxon>Methanobacteriati</taxon>
        <taxon>Methanobacteriota</taxon>
        <taxon>Thermococci</taxon>
        <taxon>Thermococcales</taxon>
        <taxon>Thermococcaceae</taxon>
        <taxon>Thermococcus</taxon>
    </lineage>
</organism>
<evidence type="ECO:0000313" key="3">
    <source>
        <dbReference type="EMBL" id="ASJ01688.1"/>
    </source>
</evidence>
<feature type="transmembrane region" description="Helical" evidence="1">
    <location>
        <begin position="162"/>
        <end position="181"/>
    </location>
</feature>
<feature type="transmembrane region" description="Helical" evidence="1">
    <location>
        <begin position="97"/>
        <end position="118"/>
    </location>
</feature>
<evidence type="ECO:0000259" key="2">
    <source>
        <dbReference type="PROSITE" id="PS50850"/>
    </source>
</evidence>
<proteinExistence type="predicted"/>
<accession>A0A2Z2MI99</accession>
<dbReference type="PANTHER" id="PTHR23518:SF2">
    <property type="entry name" value="MAJOR FACILITATOR SUPERFAMILY TRANSPORTER"/>
    <property type="match status" value="1"/>
</dbReference>
<feature type="transmembrane region" description="Helical" evidence="1">
    <location>
        <begin position="12"/>
        <end position="31"/>
    </location>
</feature>
<protein>
    <submittedName>
        <fullName evidence="3">MFS transporter permease</fullName>
    </submittedName>
</protein>
<keyword evidence="1" id="KW-1133">Transmembrane helix</keyword>
<feature type="transmembrane region" description="Helical" evidence="1">
    <location>
        <begin position="354"/>
        <end position="373"/>
    </location>
</feature>
<feature type="domain" description="Major facilitator superfamily (MFS) profile" evidence="2">
    <location>
        <begin position="1"/>
        <end position="401"/>
    </location>
</feature>
<dbReference type="EMBL" id="CP014855">
    <property type="protein sequence ID" value="ASJ01688.1"/>
    <property type="molecule type" value="Genomic_DNA"/>
</dbReference>
<dbReference type="InterPro" id="IPR020846">
    <property type="entry name" value="MFS_dom"/>
</dbReference>
<feature type="transmembrane region" description="Helical" evidence="1">
    <location>
        <begin position="43"/>
        <end position="60"/>
    </location>
</feature>
<reference evidence="3 4" key="1">
    <citation type="submission" date="2016-03" db="EMBL/GenBank/DDBJ databases">
        <title>Complete genome sequence of Thermococcus gorgonarius.</title>
        <authorList>
            <person name="Oger P.M."/>
        </authorList>
    </citation>
    <scope>NUCLEOTIDE SEQUENCE [LARGE SCALE GENOMIC DNA]</scope>
    <source>
        <strain evidence="3 4">W-12</strain>
    </source>
</reference>
<sequence>MKHRPDPGKWFYSFIPFKVSTGGAAPLISLLTMNLGGGPTDVGVVNAIGSTASMLGGLFWGRLSDKLNRRKVFLLTGFLGTAVASILFALAESVHQVMAINALYTFFIAATIPIPILIITKAFRLEDWDYAIGRFNEIGGWAWVGGMVLGLVMARFLSLREIFVVLGLIGLLSLPWGAGTIREVPLHIDRRVLGIYTGYVVEKFRYLPNMVTHLPRFSTEGFGRLYISTILFWIGAMLYFTQFPVLLKSRGLGATELYIMSIANSAIAAYMYTRVGLRLRKTGGYGALKKGLALRGVAFLLLAVSTFLRGSVFFVLAFISYAIAGYTWSYISVSTSSIISRRAPPKKKGSLIGAYNLISSLGAIIGNLISGFVVEALGFTADFALASSLMFLALVPILRER</sequence>
<dbReference type="AlphaFoldDB" id="A0A2Z2MI99"/>
<gene>
    <name evidence="3" type="ORF">A3K92_02790</name>
</gene>
<dbReference type="GO" id="GO:0022857">
    <property type="term" value="F:transmembrane transporter activity"/>
    <property type="evidence" value="ECO:0007669"/>
    <property type="project" value="InterPro"/>
</dbReference>
<feature type="transmembrane region" description="Helical" evidence="1">
    <location>
        <begin position="225"/>
        <end position="245"/>
    </location>
</feature>
<keyword evidence="1" id="KW-0472">Membrane</keyword>
<evidence type="ECO:0000313" key="4">
    <source>
        <dbReference type="Proteomes" id="UP000250134"/>
    </source>
</evidence>
<dbReference type="Proteomes" id="UP000250134">
    <property type="component" value="Chromosome"/>
</dbReference>
<dbReference type="PANTHER" id="PTHR23518">
    <property type="entry name" value="C-METHYLTRANSFERASE"/>
    <property type="match status" value="1"/>
</dbReference>
<name>A0A2Z2MI99_THEGO</name>
<keyword evidence="1" id="KW-0812">Transmembrane</keyword>
<feature type="transmembrane region" description="Helical" evidence="1">
    <location>
        <begin position="314"/>
        <end position="333"/>
    </location>
</feature>
<dbReference type="InterPro" id="IPR011701">
    <property type="entry name" value="MFS"/>
</dbReference>
<dbReference type="KEGG" id="tgg:A3K92_02790"/>
<feature type="transmembrane region" description="Helical" evidence="1">
    <location>
        <begin position="292"/>
        <end position="308"/>
    </location>
</feature>
<dbReference type="PROSITE" id="PS50850">
    <property type="entry name" value="MFS"/>
    <property type="match status" value="1"/>
</dbReference>
<dbReference type="GeneID" id="33331441"/>
<dbReference type="RefSeq" id="WP_232460902.1">
    <property type="nucleotide sequence ID" value="NZ_CP014855.1"/>
</dbReference>
<feature type="transmembrane region" description="Helical" evidence="1">
    <location>
        <begin position="72"/>
        <end position="91"/>
    </location>
</feature>
<evidence type="ECO:0000256" key="1">
    <source>
        <dbReference type="SAM" id="Phobius"/>
    </source>
</evidence>
<feature type="transmembrane region" description="Helical" evidence="1">
    <location>
        <begin position="379"/>
        <end position="398"/>
    </location>
</feature>
<dbReference type="InterPro" id="IPR036259">
    <property type="entry name" value="MFS_trans_sf"/>
</dbReference>